<protein>
    <recommendedName>
        <fullName evidence="4">Immunity protein 35</fullName>
    </recommendedName>
</protein>
<proteinExistence type="predicted"/>
<feature type="compositionally biased region" description="Basic and acidic residues" evidence="1">
    <location>
        <begin position="112"/>
        <end position="122"/>
    </location>
</feature>
<keyword evidence="3" id="KW-1185">Reference proteome</keyword>
<dbReference type="STRING" id="418495.SAMN05216215_103758"/>
<evidence type="ECO:0000313" key="3">
    <source>
        <dbReference type="Proteomes" id="UP000199529"/>
    </source>
</evidence>
<feature type="region of interest" description="Disordered" evidence="1">
    <location>
        <begin position="101"/>
        <end position="122"/>
    </location>
</feature>
<evidence type="ECO:0000256" key="1">
    <source>
        <dbReference type="SAM" id="MobiDB-lite"/>
    </source>
</evidence>
<dbReference type="AlphaFoldDB" id="A0A1H3NCG2"/>
<accession>A0A1H3NCG2</accession>
<reference evidence="3" key="1">
    <citation type="submission" date="2016-10" db="EMBL/GenBank/DDBJ databases">
        <authorList>
            <person name="Varghese N."/>
            <person name="Submissions S."/>
        </authorList>
    </citation>
    <scope>NUCLEOTIDE SEQUENCE [LARGE SCALE GENOMIC DNA]</scope>
    <source>
        <strain evidence="3">CGMCC 4.3530</strain>
    </source>
</reference>
<sequence length="122" mass="12976">MSHSGAPEPVQPIPATAEEALAAARTRFEVLDLEGNPAPLHVAEFDIGFLVHAVMPPPPPGTQVPLGGSHMVISKSDGAVTHVPNFPPDSAIELYRSLRRPNGWDGPPEGWKALDRMSDTAL</sequence>
<dbReference type="EMBL" id="FNOK01000037">
    <property type="protein sequence ID" value="SDY86454.1"/>
    <property type="molecule type" value="Genomic_DNA"/>
</dbReference>
<evidence type="ECO:0000313" key="2">
    <source>
        <dbReference type="EMBL" id="SDY86454.1"/>
    </source>
</evidence>
<dbReference type="Proteomes" id="UP000199529">
    <property type="component" value="Unassembled WGS sequence"/>
</dbReference>
<evidence type="ECO:0008006" key="4">
    <source>
        <dbReference type="Google" id="ProtNLM"/>
    </source>
</evidence>
<gene>
    <name evidence="2" type="ORF">SAMN05216215_103758</name>
</gene>
<dbReference type="RefSeq" id="WP_177226773.1">
    <property type="nucleotide sequence ID" value="NZ_FNOK01000037.1"/>
</dbReference>
<name>A0A1H3NCG2_9PSEU</name>
<organism evidence="2 3">
    <name type="scientific">Saccharopolyspora shandongensis</name>
    <dbReference type="NCBI Taxonomy" id="418495"/>
    <lineage>
        <taxon>Bacteria</taxon>
        <taxon>Bacillati</taxon>
        <taxon>Actinomycetota</taxon>
        <taxon>Actinomycetes</taxon>
        <taxon>Pseudonocardiales</taxon>
        <taxon>Pseudonocardiaceae</taxon>
        <taxon>Saccharopolyspora</taxon>
    </lineage>
</organism>